<evidence type="ECO:0000313" key="1">
    <source>
        <dbReference type="EMBL" id="EXI84783.1"/>
    </source>
</evidence>
<dbReference type="Proteomes" id="UP000022141">
    <property type="component" value="Unassembled WGS sequence"/>
</dbReference>
<organism evidence="1 2">
    <name type="scientific">Accumulibacter regalis</name>
    <dbReference type="NCBI Taxonomy" id="522306"/>
    <lineage>
        <taxon>Bacteria</taxon>
        <taxon>Pseudomonadati</taxon>
        <taxon>Pseudomonadota</taxon>
        <taxon>Betaproteobacteria</taxon>
        <taxon>Candidatus Accumulibacter</taxon>
    </lineage>
</organism>
<reference evidence="1" key="1">
    <citation type="submission" date="2014-02" db="EMBL/GenBank/DDBJ databases">
        <title>Expanding our view of genomic diversity in Candidatus Accumulibacter clades.</title>
        <authorList>
            <person name="Skennerton C.T."/>
            <person name="Barr J.J."/>
            <person name="Slater F.R."/>
            <person name="Bond P.L."/>
            <person name="Tyson G.W."/>
        </authorList>
    </citation>
    <scope>NUCLEOTIDE SEQUENCE [LARGE SCALE GENOMIC DNA]</scope>
</reference>
<protein>
    <submittedName>
        <fullName evidence="1">Antitoxin VapB39</fullName>
    </submittedName>
</protein>
<dbReference type="EMBL" id="JEMY01000063">
    <property type="protein sequence ID" value="EXI84783.1"/>
    <property type="molecule type" value="Genomic_DNA"/>
</dbReference>
<sequence>MRTTLDIDDDVLVAAKEMARREHLTAGQVISRLARLALTARLDQQPSAQTVAGFRPLPARGVLVSNDQVNALREHEGV</sequence>
<dbReference type="PATRIC" id="fig|1454004.3.peg.3846"/>
<proteinExistence type="predicted"/>
<dbReference type="STRING" id="1454004.AW11_03740"/>
<dbReference type="AlphaFoldDB" id="A0A011NPS0"/>
<gene>
    <name evidence="1" type="ORF">AW11_03740</name>
</gene>
<comment type="caution">
    <text evidence="1">The sequence shown here is derived from an EMBL/GenBank/DDBJ whole genome shotgun (WGS) entry which is preliminary data.</text>
</comment>
<accession>A0A011NPS0</accession>
<evidence type="ECO:0000313" key="2">
    <source>
        <dbReference type="Proteomes" id="UP000022141"/>
    </source>
</evidence>
<keyword evidence="2" id="KW-1185">Reference proteome</keyword>
<name>A0A011NPS0_ACCRE</name>
<dbReference type="eggNOG" id="ENOG50330SH">
    <property type="taxonomic scope" value="Bacteria"/>
</dbReference>